<evidence type="ECO:0000256" key="4">
    <source>
        <dbReference type="SAM" id="SignalP"/>
    </source>
</evidence>
<comment type="caution">
    <text evidence="5">The sequence shown here is derived from an EMBL/GenBank/DDBJ whole genome shotgun (WGS) entry which is preliminary data.</text>
</comment>
<protein>
    <submittedName>
        <fullName evidence="5">TRAP transporter substrate-binding protein</fullName>
    </submittedName>
</protein>
<proteinExistence type="predicted"/>
<feature type="chain" id="PRO_5037887002" evidence="4">
    <location>
        <begin position="24"/>
        <end position="347"/>
    </location>
</feature>
<dbReference type="PANTHER" id="PTHR33376:SF15">
    <property type="entry name" value="BLL6794 PROTEIN"/>
    <property type="match status" value="1"/>
</dbReference>
<dbReference type="CDD" id="cd13665">
    <property type="entry name" value="PBP2_TRAP_Dctp3_4"/>
    <property type="match status" value="1"/>
</dbReference>
<dbReference type="RefSeq" id="WP_198917046.1">
    <property type="nucleotide sequence ID" value="NZ_JAEKPD010000015.1"/>
</dbReference>
<keyword evidence="3" id="KW-0574">Periplasm</keyword>
<dbReference type="Pfam" id="PF03480">
    <property type="entry name" value="DctP"/>
    <property type="match status" value="1"/>
</dbReference>
<dbReference type="InterPro" id="IPR018389">
    <property type="entry name" value="DctP_fam"/>
</dbReference>
<reference evidence="5" key="1">
    <citation type="submission" date="2020-12" db="EMBL/GenBank/DDBJ databases">
        <title>Bacterial taxonomy.</title>
        <authorList>
            <person name="Pan X."/>
        </authorList>
    </citation>
    <scope>NUCLEOTIDE SEQUENCE</scope>
    <source>
        <strain evidence="5">KCTC 52957</strain>
    </source>
</reference>
<dbReference type="EMBL" id="JAEKPD010000015">
    <property type="protein sequence ID" value="MBJ3763868.1"/>
    <property type="molecule type" value="Genomic_DNA"/>
</dbReference>
<evidence type="ECO:0000256" key="3">
    <source>
        <dbReference type="ARBA" id="ARBA00022764"/>
    </source>
</evidence>
<dbReference type="Gene3D" id="3.40.190.170">
    <property type="entry name" value="Bacterial extracellular solute-binding protein, family 7"/>
    <property type="match status" value="1"/>
</dbReference>
<gene>
    <name evidence="5" type="ORF">ILP92_14035</name>
</gene>
<dbReference type="GO" id="GO:0055085">
    <property type="term" value="P:transmembrane transport"/>
    <property type="evidence" value="ECO:0007669"/>
    <property type="project" value="InterPro"/>
</dbReference>
<accession>A0A934IB54</accession>
<dbReference type="AlphaFoldDB" id="A0A934IB54"/>
<evidence type="ECO:0000256" key="1">
    <source>
        <dbReference type="ARBA" id="ARBA00004418"/>
    </source>
</evidence>
<name>A0A934IB54_9RHOB</name>
<feature type="signal peptide" evidence="4">
    <location>
        <begin position="1"/>
        <end position="23"/>
    </location>
</feature>
<dbReference type="InterPro" id="IPR038404">
    <property type="entry name" value="TRAP_DctP_sf"/>
</dbReference>
<organism evidence="5 6">
    <name type="scientific">Palleronia pontilimi</name>
    <dbReference type="NCBI Taxonomy" id="1964209"/>
    <lineage>
        <taxon>Bacteria</taxon>
        <taxon>Pseudomonadati</taxon>
        <taxon>Pseudomonadota</taxon>
        <taxon>Alphaproteobacteria</taxon>
        <taxon>Rhodobacterales</taxon>
        <taxon>Roseobacteraceae</taxon>
        <taxon>Palleronia</taxon>
    </lineage>
</organism>
<keyword evidence="2 4" id="KW-0732">Signal</keyword>
<evidence type="ECO:0000256" key="2">
    <source>
        <dbReference type="ARBA" id="ARBA00022729"/>
    </source>
</evidence>
<dbReference type="Proteomes" id="UP000642488">
    <property type="component" value="Unassembled WGS sequence"/>
</dbReference>
<evidence type="ECO:0000313" key="6">
    <source>
        <dbReference type="Proteomes" id="UP000642488"/>
    </source>
</evidence>
<dbReference type="GO" id="GO:0042597">
    <property type="term" value="C:periplasmic space"/>
    <property type="evidence" value="ECO:0007669"/>
    <property type="project" value="UniProtKB-SubCell"/>
</dbReference>
<dbReference type="NCBIfam" id="NF037995">
    <property type="entry name" value="TRAP_S1"/>
    <property type="match status" value="1"/>
</dbReference>
<dbReference type="PANTHER" id="PTHR33376">
    <property type="match status" value="1"/>
</dbReference>
<comment type="subcellular location">
    <subcellularLocation>
        <location evidence="1">Periplasm</location>
    </subcellularLocation>
</comment>
<evidence type="ECO:0000313" key="5">
    <source>
        <dbReference type="EMBL" id="MBJ3763868.1"/>
    </source>
</evidence>
<sequence length="347" mass="37417">MTVIKSLLGGAALSALCASGVMAQEVTLRLHQFLPAQANVPKLILDVWADKVEAASDGRITIERYPAMALGGAPPELYDQAVDGVADIVWTVVGYTPGRFPSVEVFELPFMMEDARAASCAYWKIFETDMRDEFADTHVLGTWVHGPGLLHTADPVESPADLEGMKIRGGSRMVNQLLEKIGATPVGMPVPSIPESLSKGVIDGATVPWEVTPALKVPELVEFHTEFEGPALYTLGFLMTMNQDAYDALPADLQQVLDDNSGLDFSIYAGGVMQDEDGPAREIAIEMGNEVITIGAEAAEAEWMPLVRPIYDEWVADMSERGKDGQALIDKARALMSGECKGATVTF</sequence>
<keyword evidence="6" id="KW-1185">Reference proteome</keyword>